<evidence type="ECO:0000256" key="1">
    <source>
        <dbReference type="SAM" id="MobiDB-lite"/>
    </source>
</evidence>
<feature type="compositionally biased region" description="Pro residues" evidence="1">
    <location>
        <begin position="43"/>
        <end position="53"/>
    </location>
</feature>
<feature type="non-terminal residue" evidence="2">
    <location>
        <position position="67"/>
    </location>
</feature>
<proteinExistence type="predicted"/>
<feature type="region of interest" description="Disordered" evidence="1">
    <location>
        <begin position="1"/>
        <end position="67"/>
    </location>
</feature>
<reference evidence="2" key="1">
    <citation type="journal article" date="2013" name="BMC Genomics">
        <title>Unscrambling butterfly oogenesis.</title>
        <authorList>
            <person name="Carter J.M."/>
            <person name="Baker S.C."/>
            <person name="Pink R."/>
            <person name="Carter D.R."/>
            <person name="Collins A."/>
            <person name="Tomlin J."/>
            <person name="Gibbs M."/>
            <person name="Breuker C.J."/>
        </authorList>
    </citation>
    <scope>NUCLEOTIDE SEQUENCE</scope>
    <source>
        <tissue evidence="2">Ovary</tissue>
    </source>
</reference>
<accession>S4NPP5</accession>
<feature type="non-terminal residue" evidence="2">
    <location>
        <position position="1"/>
    </location>
</feature>
<evidence type="ECO:0000313" key="2">
    <source>
        <dbReference type="EMBL" id="JAA77518.1"/>
    </source>
</evidence>
<feature type="compositionally biased region" description="Polar residues" evidence="1">
    <location>
        <begin position="24"/>
        <end position="34"/>
    </location>
</feature>
<protein>
    <submittedName>
        <fullName evidence="2">Uncharacterized protein</fullName>
    </submittedName>
</protein>
<dbReference type="EMBL" id="GAIX01015042">
    <property type="protein sequence ID" value="JAA77518.1"/>
    <property type="molecule type" value="Transcribed_RNA"/>
</dbReference>
<dbReference type="AlphaFoldDB" id="S4NPP5"/>
<feature type="compositionally biased region" description="Acidic residues" evidence="1">
    <location>
        <begin position="54"/>
        <end position="67"/>
    </location>
</feature>
<sequence>ISPALPEEDARQASPPPEEEDYSLQVTQPTLKSSATMTISPAPTMPPPLPTTEPPEEIISDVPKEEE</sequence>
<reference evidence="2" key="2">
    <citation type="submission" date="2013-05" db="EMBL/GenBank/DDBJ databases">
        <authorList>
            <person name="Carter J.-M."/>
            <person name="Baker S.C."/>
            <person name="Pink R."/>
            <person name="Carter D.R.F."/>
            <person name="Collins A."/>
            <person name="Tomlin J."/>
            <person name="Gibbs M."/>
            <person name="Breuker C.J."/>
        </authorList>
    </citation>
    <scope>NUCLEOTIDE SEQUENCE</scope>
    <source>
        <tissue evidence="2">Ovary</tissue>
    </source>
</reference>
<organism evidence="2">
    <name type="scientific">Pararge aegeria</name>
    <name type="common">speckled wood butterfly</name>
    <dbReference type="NCBI Taxonomy" id="116150"/>
    <lineage>
        <taxon>Eukaryota</taxon>
        <taxon>Metazoa</taxon>
        <taxon>Ecdysozoa</taxon>
        <taxon>Arthropoda</taxon>
        <taxon>Hexapoda</taxon>
        <taxon>Insecta</taxon>
        <taxon>Pterygota</taxon>
        <taxon>Neoptera</taxon>
        <taxon>Endopterygota</taxon>
        <taxon>Lepidoptera</taxon>
        <taxon>Glossata</taxon>
        <taxon>Ditrysia</taxon>
        <taxon>Papilionoidea</taxon>
        <taxon>Nymphalidae</taxon>
        <taxon>Satyrinae</taxon>
        <taxon>Satyrini</taxon>
        <taxon>Parargina</taxon>
        <taxon>Pararge</taxon>
    </lineage>
</organism>
<name>S4NPP5_9NEOP</name>